<dbReference type="PROSITE" id="PS51547">
    <property type="entry name" value="C2_PI3K"/>
    <property type="match status" value="1"/>
</dbReference>
<dbReference type="Pfam" id="PF00454">
    <property type="entry name" value="PI3_PI4_kinase"/>
    <property type="match status" value="1"/>
</dbReference>
<dbReference type="GO" id="GO:0006897">
    <property type="term" value="P:endocytosis"/>
    <property type="evidence" value="ECO:0007669"/>
    <property type="project" value="TreeGrafter"/>
</dbReference>
<proteinExistence type="inferred from homology"/>
<keyword evidence="6" id="KW-0547">Nucleotide-binding</keyword>
<evidence type="ECO:0000256" key="6">
    <source>
        <dbReference type="ARBA" id="ARBA00022741"/>
    </source>
</evidence>
<dbReference type="PANTHER" id="PTHR10048:SF7">
    <property type="entry name" value="PHOSPHATIDYLINOSITOL 3-KINASE CATALYTIC SUBUNIT TYPE 3"/>
    <property type="match status" value="1"/>
</dbReference>
<feature type="domain" description="C2 PI3K-type" evidence="14">
    <location>
        <begin position="19"/>
        <end position="235"/>
    </location>
</feature>
<keyword evidence="8" id="KW-0067">ATP-binding</keyword>
<sequence>MQNHDANQNVINFCLSKDLHIPFRLKLIGLSGFTRQLFDIIYKTTTDGLDDATANVVRAKIENTLDERCSLIATISIESGIGKGLTCSVVSTIKFDSSIYVGTNIRKSGSKHMKTNKEQSRNEWINLPIDYSKLPLDSRLLIKLYSSEPRSGKRLFIGYAAIDLFDVNGGYTLQTGYQSLKVTIIGGSNVKSETDGISPRTKNLSSTLSRLEEKLGERRKGNLPSTDWLNNMTFEAIEKLNSEEIERIKEFSGNISMAELPRQGALFVDIELVKFEMPIVFSDIKYAPLHIPALVSTLEKGEITSNNGNKINNLKAGTNDFNRITYDNREEFNKNPSFSVFDPEQYRVNISEDPIEYKFRKLERTHQLSSLDKDLKPTLKVRAKLDAILKKQFFEKLSQQEKNLIWKFRFFLLNGLVINGSNEQYNNFIINFIKCIDWDGDFEVKEFLTIIRDLDTRSGGSNLFIQELTIVDCLELLSKVYRNKIVRGMAIKRLRMASDEDLELFMVQLVHSIQNEQEIRINDSDGDGGASESKYDDFVDEFEAQLLQGAANGGYQLVEKEAEIADDPIIRLLYSPRLFELSKKVAKVPGLTSPLSDFIIERTLGNSSLANYFFWNLKVMVDEEKSTNCDRQSKYVDTNVVAVVEEGGAEEADGAERGGKYGQSKRQARSDHRKRYRKRFHHVHLYERVLFTLIMRLANSGEGSHQRIMMLRRQVELIRQLRGISLKIKTVYKKEPTPKKVEILKRLLREKHKRSLLGGKMEGKRTRSRSATATSALESMGLSISNRLGSKAEGRNSSDEEYQADQDADSEVRFGRVESRRSRNAEDRGSNESRSSSVGSNSSQTSTLNGRQSPITAVHAPRHRNRAFGIEYESLLAFPAIPFPLDPRVSVFGSIPEHCNVFKSSLSPLKVSFKADTPSAEYPVMYKIGDDLRQDQFVIQIIALMNKILKSENLDLKLSPYRILATGPVEGLIQFVPNSSLWSILSKYNNSILAFLQKYNPDPTAPHKVKPEVMDTYVRSCAGYCVITYILGVGDRHLENLLLTKDGYFFHADFGYILGEDPKPFPPLMKLPIQVIEGMGGLNDENYQKFCNYCYITYLTLRRNASIVLNLFQLMINTSVPALRTIDPDNESEKMEIIWKVQEKFMLNLDDEGAVRHFQRLIDDSVNAVYPVVIDRLHSMAQYWRS</sequence>
<dbReference type="InterPro" id="IPR000403">
    <property type="entry name" value="PI3/4_kinase_cat_dom"/>
</dbReference>
<feature type="region of interest" description="Disordered" evidence="11">
    <location>
        <begin position="651"/>
        <end position="674"/>
    </location>
</feature>
<dbReference type="Pfam" id="PF00613">
    <property type="entry name" value="PI3Ka"/>
    <property type="match status" value="1"/>
</dbReference>
<evidence type="ECO:0000256" key="10">
    <source>
        <dbReference type="ARBA" id="ARBA00041128"/>
    </source>
</evidence>
<evidence type="ECO:0000256" key="11">
    <source>
        <dbReference type="SAM" id="MobiDB-lite"/>
    </source>
</evidence>
<evidence type="ECO:0000313" key="15">
    <source>
        <dbReference type="EMBL" id="VUG20197.1"/>
    </source>
</evidence>
<dbReference type="InterPro" id="IPR001263">
    <property type="entry name" value="PI3K_accessory_dom"/>
</dbReference>
<feature type="compositionally biased region" description="Acidic residues" evidence="11">
    <location>
        <begin position="799"/>
        <end position="809"/>
    </location>
</feature>
<dbReference type="GO" id="GO:0000045">
    <property type="term" value="P:autophagosome assembly"/>
    <property type="evidence" value="ECO:0007669"/>
    <property type="project" value="TreeGrafter"/>
</dbReference>
<evidence type="ECO:0000313" key="16">
    <source>
        <dbReference type="Proteomes" id="UP000478008"/>
    </source>
</evidence>
<keyword evidence="7" id="KW-0418">Kinase</keyword>
<evidence type="ECO:0000256" key="7">
    <source>
        <dbReference type="ARBA" id="ARBA00022777"/>
    </source>
</evidence>
<dbReference type="GO" id="GO:0034272">
    <property type="term" value="C:phosphatidylinositol 3-kinase complex, class III, type II"/>
    <property type="evidence" value="ECO:0007669"/>
    <property type="project" value="TreeGrafter"/>
</dbReference>
<keyword evidence="16" id="KW-1185">Reference proteome</keyword>
<dbReference type="Proteomes" id="UP000478008">
    <property type="component" value="Unassembled WGS sequence"/>
</dbReference>
<feature type="compositionally biased region" description="Basic and acidic residues" evidence="11">
    <location>
        <begin position="810"/>
        <end position="831"/>
    </location>
</feature>
<evidence type="ECO:0000256" key="9">
    <source>
        <dbReference type="ARBA" id="ARBA00023136"/>
    </source>
</evidence>
<feature type="region of interest" description="Disordered" evidence="11">
    <location>
        <begin position="754"/>
        <end position="860"/>
    </location>
</feature>
<dbReference type="InterPro" id="IPR057756">
    <property type="entry name" value="PI3-kinase_type3/VPS34_cat"/>
</dbReference>
<feature type="compositionally biased region" description="Low complexity" evidence="11">
    <location>
        <begin position="832"/>
        <end position="847"/>
    </location>
</feature>
<dbReference type="InterPro" id="IPR002420">
    <property type="entry name" value="PI3K-type_C2_dom"/>
</dbReference>
<name>A0A7D9D085_DEKBR</name>
<comment type="similarity">
    <text evidence="3">Belongs to the PI3/PI4-kinase family. Type III PI4K subfamily.</text>
</comment>
<dbReference type="GO" id="GO:0005794">
    <property type="term" value="C:Golgi apparatus"/>
    <property type="evidence" value="ECO:0007669"/>
    <property type="project" value="UniProtKB-SubCell"/>
</dbReference>
<dbReference type="Gene3D" id="1.25.40.70">
    <property type="entry name" value="Phosphatidylinositol 3-kinase, accessory domain (PIK)"/>
    <property type="match status" value="1"/>
</dbReference>
<dbReference type="GO" id="GO:0005777">
    <property type="term" value="C:peroxisome"/>
    <property type="evidence" value="ECO:0007669"/>
    <property type="project" value="TreeGrafter"/>
</dbReference>
<evidence type="ECO:0000256" key="1">
    <source>
        <dbReference type="ARBA" id="ARBA00004150"/>
    </source>
</evidence>
<dbReference type="SUPFAM" id="SSF56112">
    <property type="entry name" value="Protein kinase-like (PK-like)"/>
    <property type="match status" value="1"/>
</dbReference>
<evidence type="ECO:0000259" key="13">
    <source>
        <dbReference type="PROSITE" id="PS51545"/>
    </source>
</evidence>
<dbReference type="GO" id="GO:0016303">
    <property type="term" value="F:1-phosphatidylinositol-3-kinase activity"/>
    <property type="evidence" value="ECO:0007669"/>
    <property type="project" value="UniProtKB-EC"/>
</dbReference>
<dbReference type="GO" id="GO:0048015">
    <property type="term" value="P:phosphatidylinositol-mediated signaling"/>
    <property type="evidence" value="ECO:0007669"/>
    <property type="project" value="TreeGrafter"/>
</dbReference>
<dbReference type="InterPro" id="IPR042236">
    <property type="entry name" value="PI3K_accessory_sf"/>
</dbReference>
<keyword evidence="9" id="KW-0472">Membrane</keyword>
<dbReference type="InterPro" id="IPR016024">
    <property type="entry name" value="ARM-type_fold"/>
</dbReference>
<dbReference type="SMART" id="SM00146">
    <property type="entry name" value="PI3Kc"/>
    <property type="match status" value="1"/>
</dbReference>
<evidence type="ECO:0000256" key="2">
    <source>
        <dbReference type="ARBA" id="ARBA00004481"/>
    </source>
</evidence>
<evidence type="ECO:0000256" key="3">
    <source>
        <dbReference type="ARBA" id="ARBA00006209"/>
    </source>
</evidence>
<dbReference type="InterPro" id="IPR011009">
    <property type="entry name" value="Kinase-like_dom_sf"/>
</dbReference>
<dbReference type="InterPro" id="IPR015433">
    <property type="entry name" value="PI3/4_kinase"/>
</dbReference>
<dbReference type="FunFam" id="3.30.1010.10:FF:000016">
    <property type="entry name" value="Phosphatidylinositol 3-kinase catalytic subunit type 3"/>
    <property type="match status" value="1"/>
</dbReference>
<dbReference type="Pfam" id="PF00792">
    <property type="entry name" value="PI3K_C2"/>
    <property type="match status" value="1"/>
</dbReference>
<gene>
    <name evidence="15" type="ORF">DEBR0S6_10154G</name>
</gene>
<dbReference type="PROSITE" id="PS00916">
    <property type="entry name" value="PI3_4_KINASE_2"/>
    <property type="match status" value="1"/>
</dbReference>
<evidence type="ECO:0000256" key="8">
    <source>
        <dbReference type="ARBA" id="ARBA00022840"/>
    </source>
</evidence>
<dbReference type="InterPro" id="IPR035892">
    <property type="entry name" value="C2_domain_sf"/>
</dbReference>
<dbReference type="SUPFAM" id="SSF49562">
    <property type="entry name" value="C2 domain (Calcium/lipid-binding domain, CaLB)"/>
    <property type="match status" value="1"/>
</dbReference>
<dbReference type="AlphaFoldDB" id="A0A7D9D085"/>
<dbReference type="GO" id="GO:0005524">
    <property type="term" value="F:ATP binding"/>
    <property type="evidence" value="ECO:0007669"/>
    <property type="project" value="UniProtKB-KW"/>
</dbReference>
<dbReference type="PROSITE" id="PS50290">
    <property type="entry name" value="PI3_4_KINASE_3"/>
    <property type="match status" value="1"/>
</dbReference>
<dbReference type="GO" id="GO:0000407">
    <property type="term" value="C:phagophore assembly site"/>
    <property type="evidence" value="ECO:0007669"/>
    <property type="project" value="TreeGrafter"/>
</dbReference>
<dbReference type="EC" id="2.7.1.137" evidence="4"/>
<dbReference type="SUPFAM" id="SSF48371">
    <property type="entry name" value="ARM repeat"/>
    <property type="match status" value="1"/>
</dbReference>
<keyword evidence="5" id="KW-0808">Transferase</keyword>
<dbReference type="Gene3D" id="3.30.1010.10">
    <property type="entry name" value="Phosphatidylinositol 3-kinase Catalytic Subunit, Chain A, domain 4"/>
    <property type="match status" value="1"/>
</dbReference>
<dbReference type="Gene3D" id="1.10.1070.11">
    <property type="entry name" value="Phosphatidylinositol 3-/4-kinase, catalytic domain"/>
    <property type="match status" value="1"/>
</dbReference>
<dbReference type="GO" id="GO:0034271">
    <property type="term" value="C:phosphatidylinositol 3-kinase complex, class III, type I"/>
    <property type="evidence" value="ECO:0007669"/>
    <property type="project" value="TreeGrafter"/>
</dbReference>
<dbReference type="CDD" id="cd00896">
    <property type="entry name" value="PI3Kc_III"/>
    <property type="match status" value="1"/>
</dbReference>
<feature type="domain" description="PI3K/PI4K catalytic" evidence="12">
    <location>
        <begin position="895"/>
        <end position="1170"/>
    </location>
</feature>
<evidence type="ECO:0000259" key="14">
    <source>
        <dbReference type="PROSITE" id="PS51547"/>
    </source>
</evidence>
<dbReference type="GO" id="GO:0010008">
    <property type="term" value="C:endosome membrane"/>
    <property type="evidence" value="ECO:0007669"/>
    <property type="project" value="UniProtKB-SubCell"/>
</dbReference>
<evidence type="ECO:0000259" key="12">
    <source>
        <dbReference type="PROSITE" id="PS50290"/>
    </source>
</evidence>
<evidence type="ECO:0000256" key="5">
    <source>
        <dbReference type="ARBA" id="ARBA00022679"/>
    </source>
</evidence>
<comment type="subcellular location">
    <subcellularLocation>
        <location evidence="2">Endosome membrane</location>
        <topology evidence="2">Peripheral membrane protein</topology>
    </subcellularLocation>
    <subcellularLocation>
        <location evidence="1">Golgi apparatus</location>
        <location evidence="1">trans-Golgi network membrane</location>
        <topology evidence="1">Peripheral membrane protein</topology>
    </subcellularLocation>
</comment>
<accession>A0A7D9D085</accession>
<dbReference type="Gene3D" id="2.60.40.150">
    <property type="entry name" value="C2 domain"/>
    <property type="match status" value="1"/>
</dbReference>
<dbReference type="PROSITE" id="PS51545">
    <property type="entry name" value="PIK_HELICAL"/>
    <property type="match status" value="1"/>
</dbReference>
<organism evidence="15 16">
    <name type="scientific">Dekkera bruxellensis</name>
    <name type="common">Brettanomyces custersii</name>
    <dbReference type="NCBI Taxonomy" id="5007"/>
    <lineage>
        <taxon>Eukaryota</taxon>
        <taxon>Fungi</taxon>
        <taxon>Dikarya</taxon>
        <taxon>Ascomycota</taxon>
        <taxon>Saccharomycotina</taxon>
        <taxon>Pichiomycetes</taxon>
        <taxon>Pichiales</taxon>
        <taxon>Pichiaceae</taxon>
        <taxon>Brettanomyces</taxon>
    </lineage>
</organism>
<dbReference type="InterPro" id="IPR018936">
    <property type="entry name" value="PI3/4_kinase_CS"/>
</dbReference>
<protein>
    <recommendedName>
        <fullName evidence="10">Phosphatidylinositol 3-kinase VPS34</fullName>
        <ecNumber evidence="4">2.7.1.137</ecNumber>
    </recommendedName>
</protein>
<dbReference type="FunFam" id="1.10.1070.11:FF:000002">
    <property type="entry name" value="Phosphatidylinositol 3-kinase catalytic subunit type 3"/>
    <property type="match status" value="1"/>
</dbReference>
<dbReference type="InterPro" id="IPR036940">
    <property type="entry name" value="PI3/4_kinase_cat_sf"/>
</dbReference>
<dbReference type="PANTHER" id="PTHR10048">
    <property type="entry name" value="PHOSPHATIDYLINOSITOL KINASE"/>
    <property type="match status" value="1"/>
</dbReference>
<feature type="domain" description="PIK helical" evidence="13">
    <location>
        <begin position="372"/>
        <end position="642"/>
    </location>
</feature>
<reference evidence="15 16" key="1">
    <citation type="submission" date="2019-07" db="EMBL/GenBank/DDBJ databases">
        <authorList>
            <person name="Friedrich A."/>
            <person name="Schacherer J."/>
        </authorList>
    </citation>
    <scope>NUCLEOTIDE SEQUENCE [LARGE SCALE GENOMIC DNA]</scope>
</reference>
<evidence type="ECO:0000256" key="4">
    <source>
        <dbReference type="ARBA" id="ARBA00012073"/>
    </source>
</evidence>
<dbReference type="EMBL" id="CABFWN010000006">
    <property type="protein sequence ID" value="VUG20197.1"/>
    <property type="molecule type" value="Genomic_DNA"/>
</dbReference>
<dbReference type="SMART" id="SM00145">
    <property type="entry name" value="PI3Ka"/>
    <property type="match status" value="1"/>
</dbReference>